<dbReference type="AlphaFoldDB" id="A0A937KEN7"/>
<accession>A0A937KEN7</accession>
<evidence type="ECO:0000313" key="2">
    <source>
        <dbReference type="Proteomes" id="UP000614216"/>
    </source>
</evidence>
<name>A0A937KEN7_9BACT</name>
<reference evidence="1" key="1">
    <citation type="submission" date="2021-01" db="EMBL/GenBank/DDBJ databases">
        <title>Fulvivirga kasyanovii gen. nov., sp nov., a novel member of the phylum Bacteroidetes isolated from seawater in a mussel farm.</title>
        <authorList>
            <person name="Zhao L.-H."/>
            <person name="Wang Z.-J."/>
        </authorList>
    </citation>
    <scope>NUCLEOTIDE SEQUENCE</scope>
    <source>
        <strain evidence="1">29W222</strain>
    </source>
</reference>
<protein>
    <submittedName>
        <fullName evidence="1">DUF4249 domain-containing protein</fullName>
    </submittedName>
</protein>
<dbReference type="InterPro" id="IPR025345">
    <property type="entry name" value="DUF4249"/>
</dbReference>
<comment type="caution">
    <text evidence="1">The sequence shown here is derived from an EMBL/GenBank/DDBJ whole genome shotgun (WGS) entry which is preliminary data.</text>
</comment>
<keyword evidence="2" id="KW-1185">Reference proteome</keyword>
<organism evidence="1 2">
    <name type="scientific">Fulvivirga marina</name>
    <dbReference type="NCBI Taxonomy" id="2494733"/>
    <lineage>
        <taxon>Bacteria</taxon>
        <taxon>Pseudomonadati</taxon>
        <taxon>Bacteroidota</taxon>
        <taxon>Cytophagia</taxon>
        <taxon>Cytophagales</taxon>
        <taxon>Fulvivirgaceae</taxon>
        <taxon>Fulvivirga</taxon>
    </lineage>
</organism>
<dbReference type="Pfam" id="PF14054">
    <property type="entry name" value="DUF4249"/>
    <property type="match status" value="1"/>
</dbReference>
<gene>
    <name evidence="1" type="ORF">JMN32_25940</name>
</gene>
<dbReference type="RefSeq" id="WP_202859322.1">
    <property type="nucleotide sequence ID" value="NZ_JAEUGD010000067.1"/>
</dbReference>
<evidence type="ECO:0000313" key="1">
    <source>
        <dbReference type="EMBL" id="MBL6449779.1"/>
    </source>
</evidence>
<dbReference type="Proteomes" id="UP000614216">
    <property type="component" value="Unassembled WGS sequence"/>
</dbReference>
<sequence>MQRGLLFCLFILFSNGCIEPYEFVIRNNSPALVVEGFISDVSYNETLEYPNDGRYFYVKLSYTSDVTNRRGEAVTGAVVKLENESNQGWLYTEEGDGKYLLLDKDFKAMKGGKYRILVDLPEGEHYESEWEAVPDGNLAPIGNISYEETEELSYQYVAQEEVIREIQGVDVRIGLPINETQSSVYYLWKFEPTWKFESPSNPSVNRRCWISSDVYLSDYVLHEDNVGGYDKKLFFMETVGNERLLWDFSLLVKQFAISKDYYQFMSDMQKQTNTSLSDALPYNLQTNLKAKDGTGVKGYFTVVSERATRWYFSQRDLSYVLKDKIREYCLNPLSDKGPLCWDCMAYGNGVPSTSPPVWWKK</sequence>
<dbReference type="EMBL" id="JAEUGD010000067">
    <property type="protein sequence ID" value="MBL6449779.1"/>
    <property type="molecule type" value="Genomic_DNA"/>
</dbReference>
<proteinExistence type="predicted"/>